<sequence length="405" mass="43596">METRAETVIIGGGIAGCSIAYHLAGRGYTDVLVLDRGKISAPLGSTGHAPGLLGRNSSSPTMSALASATARLFARIPQDQPALRPVGSVEVARDRTRMGLLAHKVERATDHGLAARLVSPQELGELVPYMDTSKLVGGIHLPDDGVLDARRALWAMRDEAAARGVSFLEETPVLAFETEGDRVIGVRTEQGVISCARVVVAVGIWGAALMQTLGLDLPLFPVQHPYVYTVPLEMLAGATQEASHPMVRDLDHVFYLREHGDRLGYGWYNHRPLTVDATHLTRADVAFPEQGFLDQVKYDLFPFLKDTPLSHRLNGIFSMTPDGGPLLGEVGGRPGLWLAEAVWVTHSGGVGQVMAELLLGQAPSFDVSGFHPGRFAALSPDAARQTSLDLYNDIYHWPAPPEPVA</sequence>
<dbReference type="Proteomes" id="UP000629870">
    <property type="component" value="Unassembled WGS sequence"/>
</dbReference>
<proteinExistence type="predicted"/>
<dbReference type="OrthoDB" id="9794226at2"/>
<name>A0A5C4YB35_9DEIO</name>
<reference evidence="3 4" key="1">
    <citation type="submission" date="2019-06" db="EMBL/GenBank/DDBJ databases">
        <title>Genome sequence of Deinococcus radiopugnans ATCC 19172.</title>
        <authorList>
            <person name="Maclea K.S."/>
            <person name="Maynard C.R."/>
        </authorList>
    </citation>
    <scope>NUCLEOTIDE SEQUENCE [LARGE SCALE GENOMIC DNA]</scope>
    <source>
        <strain evidence="3 4">ATCC 19172</strain>
    </source>
</reference>
<reference evidence="2 5" key="2">
    <citation type="submission" date="2020-08" db="EMBL/GenBank/DDBJ databases">
        <title>Genomic Encyclopedia of Type Strains, Phase IV (KMG-IV): sequencing the most valuable type-strain genomes for metagenomic binning, comparative biology and taxonomic classification.</title>
        <authorList>
            <person name="Goeker M."/>
        </authorList>
    </citation>
    <scope>NUCLEOTIDE SEQUENCE [LARGE SCALE GENOMIC DNA]</scope>
    <source>
        <strain evidence="2 5">DSM 12027</strain>
    </source>
</reference>
<dbReference type="Pfam" id="PF01266">
    <property type="entry name" value="DAO"/>
    <property type="match status" value="1"/>
</dbReference>
<dbReference type="AlphaFoldDB" id="A0A5C4YB35"/>
<evidence type="ECO:0000313" key="5">
    <source>
        <dbReference type="Proteomes" id="UP000629870"/>
    </source>
</evidence>
<dbReference type="PANTHER" id="PTHR13847">
    <property type="entry name" value="SARCOSINE DEHYDROGENASE-RELATED"/>
    <property type="match status" value="1"/>
</dbReference>
<dbReference type="GO" id="GO:0005737">
    <property type="term" value="C:cytoplasm"/>
    <property type="evidence" value="ECO:0007669"/>
    <property type="project" value="TreeGrafter"/>
</dbReference>
<dbReference type="InterPro" id="IPR006076">
    <property type="entry name" value="FAD-dep_OxRdtase"/>
</dbReference>
<dbReference type="PROSITE" id="PS51257">
    <property type="entry name" value="PROKAR_LIPOPROTEIN"/>
    <property type="match status" value="1"/>
</dbReference>
<evidence type="ECO:0000259" key="1">
    <source>
        <dbReference type="Pfam" id="PF01266"/>
    </source>
</evidence>
<dbReference type="PANTHER" id="PTHR13847:SF193">
    <property type="entry name" value="PYRUVATE DEHYDROGENASE PHOSPHATASE REGULATORY SUBUNIT, MITOCHONDRIAL"/>
    <property type="match status" value="1"/>
</dbReference>
<protein>
    <submittedName>
        <fullName evidence="3">FAD-binding oxidoreductase</fullName>
    </submittedName>
    <submittedName>
        <fullName evidence="2">Glycine/D-amino acid oxidase-like deaminating enzyme</fullName>
    </submittedName>
</protein>
<keyword evidence="5" id="KW-1185">Reference proteome</keyword>
<dbReference type="EMBL" id="JACHEW010000004">
    <property type="protein sequence ID" value="MBB6015981.1"/>
    <property type="molecule type" value="Genomic_DNA"/>
</dbReference>
<feature type="domain" description="FAD dependent oxidoreductase" evidence="1">
    <location>
        <begin position="7"/>
        <end position="357"/>
    </location>
</feature>
<evidence type="ECO:0000313" key="3">
    <source>
        <dbReference type="EMBL" id="TNM72331.1"/>
    </source>
</evidence>
<gene>
    <name evidence="3" type="ORF">FHR04_03260</name>
    <name evidence="2" type="ORF">HNQ04_001213</name>
</gene>
<dbReference type="Gene3D" id="3.50.50.60">
    <property type="entry name" value="FAD/NAD(P)-binding domain"/>
    <property type="match status" value="1"/>
</dbReference>
<accession>A0A5C4YB35</accession>
<evidence type="ECO:0000313" key="2">
    <source>
        <dbReference type="EMBL" id="MBB6015981.1"/>
    </source>
</evidence>
<dbReference type="RefSeq" id="WP_139400782.1">
    <property type="nucleotide sequence ID" value="NZ_JACHEW010000004.1"/>
</dbReference>
<organism evidence="3 4">
    <name type="scientific">Deinococcus radiopugnans ATCC 19172</name>
    <dbReference type="NCBI Taxonomy" id="585398"/>
    <lineage>
        <taxon>Bacteria</taxon>
        <taxon>Thermotogati</taxon>
        <taxon>Deinococcota</taxon>
        <taxon>Deinococci</taxon>
        <taxon>Deinococcales</taxon>
        <taxon>Deinococcaceae</taxon>
        <taxon>Deinococcus</taxon>
    </lineage>
</organism>
<dbReference type="SUPFAM" id="SSF54373">
    <property type="entry name" value="FAD-linked reductases, C-terminal domain"/>
    <property type="match status" value="1"/>
</dbReference>
<dbReference type="InterPro" id="IPR036188">
    <property type="entry name" value="FAD/NAD-bd_sf"/>
</dbReference>
<dbReference type="Gene3D" id="3.30.9.10">
    <property type="entry name" value="D-Amino Acid Oxidase, subunit A, domain 2"/>
    <property type="match status" value="1"/>
</dbReference>
<evidence type="ECO:0000313" key="4">
    <source>
        <dbReference type="Proteomes" id="UP000313988"/>
    </source>
</evidence>
<dbReference type="EMBL" id="VDMO01000003">
    <property type="protein sequence ID" value="TNM72331.1"/>
    <property type="molecule type" value="Genomic_DNA"/>
</dbReference>
<dbReference type="Proteomes" id="UP000313988">
    <property type="component" value="Unassembled WGS sequence"/>
</dbReference>
<dbReference type="SUPFAM" id="SSF51905">
    <property type="entry name" value="FAD/NAD(P)-binding domain"/>
    <property type="match status" value="1"/>
</dbReference>
<comment type="caution">
    <text evidence="3">The sequence shown here is derived from an EMBL/GenBank/DDBJ whole genome shotgun (WGS) entry which is preliminary data.</text>
</comment>